<dbReference type="SUPFAM" id="SSF52540">
    <property type="entry name" value="P-loop containing nucleoside triphosphate hydrolases"/>
    <property type="match status" value="1"/>
</dbReference>
<name>A0A0P7YSC4_9CYAN</name>
<protein>
    <recommendedName>
        <fullName evidence="3">AAA ATPase domain</fullName>
    </recommendedName>
</protein>
<evidence type="ECO:0008006" key="3">
    <source>
        <dbReference type="Google" id="ProtNLM"/>
    </source>
</evidence>
<dbReference type="Gene3D" id="3.40.50.300">
    <property type="entry name" value="P-loop containing nucleotide triphosphate hydrolases"/>
    <property type="match status" value="1"/>
</dbReference>
<dbReference type="AlphaFoldDB" id="A0A0P7YSC4"/>
<dbReference type="Proteomes" id="UP000050465">
    <property type="component" value="Unassembled WGS sequence"/>
</dbReference>
<dbReference type="InterPro" id="IPR027417">
    <property type="entry name" value="P-loop_NTPase"/>
</dbReference>
<comment type="caution">
    <text evidence="1">The sequence shown here is derived from an EMBL/GenBank/DDBJ whole genome shotgun (WGS) entry which is preliminary data.</text>
</comment>
<gene>
    <name evidence="1" type="ORF">HLUCCA11_18935</name>
</gene>
<evidence type="ECO:0000313" key="1">
    <source>
        <dbReference type="EMBL" id="KPQ33310.1"/>
    </source>
</evidence>
<proteinExistence type="predicted"/>
<reference evidence="1 2" key="1">
    <citation type="submission" date="2015-09" db="EMBL/GenBank/DDBJ databases">
        <title>Identification and resolution of microdiversity through metagenomic sequencing of parallel consortia.</title>
        <authorList>
            <person name="Nelson W.C."/>
            <person name="Romine M.F."/>
            <person name="Lindemann S.R."/>
        </authorList>
    </citation>
    <scope>NUCLEOTIDE SEQUENCE [LARGE SCALE GENOMIC DNA]</scope>
    <source>
        <strain evidence="1">Ana</strain>
    </source>
</reference>
<accession>A0A0P7YSC4</accession>
<dbReference type="EMBL" id="LJZR01000034">
    <property type="protein sequence ID" value="KPQ33310.1"/>
    <property type="molecule type" value="Genomic_DNA"/>
</dbReference>
<evidence type="ECO:0000313" key="2">
    <source>
        <dbReference type="Proteomes" id="UP000050465"/>
    </source>
</evidence>
<organism evidence="1 2">
    <name type="scientific">Phormidesmis priestleyi Ana</name>
    <dbReference type="NCBI Taxonomy" id="1666911"/>
    <lineage>
        <taxon>Bacteria</taxon>
        <taxon>Bacillati</taxon>
        <taxon>Cyanobacteriota</taxon>
        <taxon>Cyanophyceae</taxon>
        <taxon>Leptolyngbyales</taxon>
        <taxon>Leptolyngbyaceae</taxon>
        <taxon>Phormidesmis</taxon>
    </lineage>
</organism>
<sequence>MVDINIETTIPDELNRDLKIAKGFVNLFKWKYYSAEDKVIWRDLHRRKALSETELKAVTCLLKGFSKKEIKKRINNLEGHALVKKVESFRKTVERVKKYLEFICVYKEPIVSPCTDLRNGMQQALDSDNIIDYLSSKGYEFLQAGQSAPVMEENLYGREKLVNAMLRNISEKRTQMLLLQGPLGIGKKSIGRAIAQALTGQFAQSIQQSENSAFYNIDFGGFAAENGNEAYHHLIHQLSKLSFSIGDLALESEATNNSKSSFLLEKKNKILEELKNTQYAVVLEDFKAFEHDDGDPFYVFFSDFLRSASQSLFIFSSVVSIPFIRDLEEKGLGSISQKRIKGIDFDAATQMLLDSGLKKEPGLNKIIDTYSGNPGELRIISRVIKRYFEASPDAFVEQVIDDGSVFLSELNGYEKILARCPDSALEILQKLGKENISTFSFRKLLSLFGASVNQEFKLLRELSLIDEQEDSIGQYTINPVVRRSLEKYFSYAS</sequence>
<dbReference type="STRING" id="1666911.HLUCCA11_18935"/>